<keyword evidence="4 8" id="KW-1003">Cell membrane</keyword>
<organism evidence="10 11">
    <name type="scientific">Caminicella sporogenes DSM 14501</name>
    <dbReference type="NCBI Taxonomy" id="1121266"/>
    <lineage>
        <taxon>Bacteria</taxon>
        <taxon>Bacillati</taxon>
        <taxon>Bacillota</taxon>
        <taxon>Clostridia</taxon>
        <taxon>Peptostreptococcales</taxon>
        <taxon>Caminicellaceae</taxon>
        <taxon>Caminicella</taxon>
    </lineage>
</organism>
<dbReference type="AlphaFoldDB" id="A0A1M6Q5H8"/>
<evidence type="ECO:0000256" key="2">
    <source>
        <dbReference type="ARBA" id="ARBA00005540"/>
    </source>
</evidence>
<comment type="subcellular location">
    <subcellularLocation>
        <location evidence="1">Cell membrane</location>
        <topology evidence="1">Multi-pass membrane protein</topology>
    </subcellularLocation>
</comment>
<accession>A0A1M6Q5H8</accession>
<evidence type="ECO:0000256" key="7">
    <source>
        <dbReference type="ARBA" id="ARBA00023136"/>
    </source>
</evidence>
<sequence>MSEKVNFRKERIFNFKEILKISNMVKISFLSVLSFIIMLIEIPVPFFPGFLKIDLSDVPALVAGFTLGPIGGILVEFIKNLLHFIIKTDTGGVGEFANFLIGIALVIPSATMYRIKRVRKMAFLGMGLGIILMGIVGALANYYILIPFYAKMMPIEQIIAWSSAANGAIRDLKTLILYGILPFNIIKGIVIVIFTSAIYKKISHLFV</sequence>
<dbReference type="GO" id="GO:0005886">
    <property type="term" value="C:plasma membrane"/>
    <property type="evidence" value="ECO:0007669"/>
    <property type="project" value="UniProtKB-SubCell"/>
</dbReference>
<evidence type="ECO:0000313" key="10">
    <source>
        <dbReference type="EMBL" id="SHK15383.1"/>
    </source>
</evidence>
<feature type="transmembrane region" description="Helical" evidence="9">
    <location>
        <begin position="60"/>
        <end position="78"/>
    </location>
</feature>
<evidence type="ECO:0000256" key="9">
    <source>
        <dbReference type="SAM" id="Phobius"/>
    </source>
</evidence>
<dbReference type="GO" id="GO:0032217">
    <property type="term" value="F:riboflavin transmembrane transporter activity"/>
    <property type="evidence" value="ECO:0007669"/>
    <property type="project" value="UniProtKB-UniRule"/>
</dbReference>
<dbReference type="RefSeq" id="WP_072966947.1">
    <property type="nucleotide sequence ID" value="NZ_FRAJ01000010.1"/>
</dbReference>
<comment type="function">
    <text evidence="8">Probably a riboflavin-binding protein that interacts with the energy-coupling factor (ECF) ABC-transporter complex.</text>
</comment>
<dbReference type="STRING" id="1121266.SAMN02745883_01396"/>
<feature type="transmembrane region" description="Helical" evidence="9">
    <location>
        <begin position="21"/>
        <end position="40"/>
    </location>
</feature>
<name>A0A1M6Q5H8_9FIRM</name>
<reference evidence="10 11" key="1">
    <citation type="submission" date="2016-11" db="EMBL/GenBank/DDBJ databases">
        <authorList>
            <person name="Jaros S."/>
            <person name="Januszkiewicz K."/>
            <person name="Wedrychowicz H."/>
        </authorList>
    </citation>
    <scope>NUCLEOTIDE SEQUENCE [LARGE SCALE GENOMIC DNA]</scope>
    <source>
        <strain evidence="10 11">DSM 14501</strain>
    </source>
</reference>
<proteinExistence type="inferred from homology"/>
<keyword evidence="5 9" id="KW-0812">Transmembrane</keyword>
<dbReference type="Pfam" id="PF12822">
    <property type="entry name" value="ECF_trnsprt"/>
    <property type="match status" value="1"/>
</dbReference>
<dbReference type="EMBL" id="FRAJ01000010">
    <property type="protein sequence ID" value="SHK15383.1"/>
    <property type="molecule type" value="Genomic_DNA"/>
</dbReference>
<keyword evidence="6 9" id="KW-1133">Transmembrane helix</keyword>
<dbReference type="PANTHER" id="PTHR38438:SF1">
    <property type="entry name" value="RIBOFLAVIN TRANSPORTER RIBU"/>
    <property type="match status" value="1"/>
</dbReference>
<evidence type="ECO:0000256" key="1">
    <source>
        <dbReference type="ARBA" id="ARBA00004651"/>
    </source>
</evidence>
<protein>
    <recommendedName>
        <fullName evidence="8">Riboflavin transporter</fullName>
    </recommendedName>
</protein>
<feature type="transmembrane region" description="Helical" evidence="9">
    <location>
        <begin position="122"/>
        <end position="144"/>
    </location>
</feature>
<dbReference type="InterPro" id="IPR024529">
    <property type="entry name" value="ECF_trnsprt_substrate-spec"/>
</dbReference>
<feature type="transmembrane region" description="Helical" evidence="9">
    <location>
        <begin position="175"/>
        <end position="199"/>
    </location>
</feature>
<dbReference type="Gene3D" id="1.10.1760.20">
    <property type="match status" value="1"/>
</dbReference>
<evidence type="ECO:0000256" key="3">
    <source>
        <dbReference type="ARBA" id="ARBA00022448"/>
    </source>
</evidence>
<gene>
    <name evidence="10" type="ORF">SAMN02745883_01396</name>
</gene>
<keyword evidence="3 8" id="KW-0813">Transport</keyword>
<evidence type="ECO:0000256" key="5">
    <source>
        <dbReference type="ARBA" id="ARBA00022692"/>
    </source>
</evidence>
<dbReference type="PANTHER" id="PTHR38438">
    <property type="entry name" value="RIBOFLAVIN TRANSPORTER RIBU"/>
    <property type="match status" value="1"/>
</dbReference>
<keyword evidence="7 8" id="KW-0472">Membrane</keyword>
<keyword evidence="11" id="KW-1185">Reference proteome</keyword>
<dbReference type="Proteomes" id="UP000184082">
    <property type="component" value="Unassembled WGS sequence"/>
</dbReference>
<evidence type="ECO:0000313" key="11">
    <source>
        <dbReference type="Proteomes" id="UP000184082"/>
    </source>
</evidence>
<evidence type="ECO:0000256" key="8">
    <source>
        <dbReference type="PIRNR" id="PIRNR037778"/>
    </source>
</evidence>
<dbReference type="PIRSF" id="PIRSF037778">
    <property type="entry name" value="UCP037778_transp_RibU"/>
    <property type="match status" value="1"/>
</dbReference>
<evidence type="ECO:0000256" key="4">
    <source>
        <dbReference type="ARBA" id="ARBA00022475"/>
    </source>
</evidence>
<evidence type="ECO:0000256" key="6">
    <source>
        <dbReference type="ARBA" id="ARBA00022989"/>
    </source>
</evidence>
<dbReference type="InterPro" id="IPR025720">
    <property type="entry name" value="RibU"/>
</dbReference>
<comment type="similarity">
    <text evidence="2 8">Belongs to the prokaryotic riboflavin transporter (P-RFT) (TC 2.A.87) family.</text>
</comment>